<dbReference type="SUPFAM" id="SSF53474">
    <property type="entry name" value="alpha/beta-Hydrolases"/>
    <property type="match status" value="1"/>
</dbReference>
<dbReference type="Proteomes" id="UP000215223">
    <property type="component" value="Unassembled WGS sequence"/>
</dbReference>
<dbReference type="InterPro" id="IPR029058">
    <property type="entry name" value="AB_hydrolase_fold"/>
</dbReference>
<name>A0A229SHV5_9PSEU</name>
<reference evidence="1 2" key="1">
    <citation type="submission" date="2017-07" db="EMBL/GenBank/DDBJ databases">
        <title>Amycolatopsis thailandensis Genome sequencing and assembly.</title>
        <authorList>
            <person name="Kaur N."/>
            <person name="Mayilraj S."/>
        </authorList>
    </citation>
    <scope>NUCLEOTIDE SEQUENCE [LARGE SCALE GENOMIC DNA]</scope>
    <source>
        <strain evidence="1 2">JCM 16380</strain>
    </source>
</reference>
<sequence length="262" mass="27361">MSARSSIEQVAGGARANVLSVSFTGVELGRDLDSLLAKETRGFALHRIDPLGDLTAASGYVSLPAMARGYAEQAAGLAPIAVIGYCTAATLTLALAEELAAAGDRAPLVVLLDPLRPTPASVARSFEDRRRAFGRTEPPVADVDCQGDPGTALRGMASQLALDATAFAADNEMDAEDADAITTELVARYRAWLGFLLATAHHAPAGDALAVRCLMSRDREIPAALVDPLSVRRLALSAEELPGADAVRELVFEMIEAGASHV</sequence>
<dbReference type="Gene3D" id="3.40.50.1820">
    <property type="entry name" value="alpha/beta hydrolase"/>
    <property type="match status" value="1"/>
</dbReference>
<comment type="caution">
    <text evidence="1">The sequence shown here is derived from an EMBL/GenBank/DDBJ whole genome shotgun (WGS) entry which is preliminary data.</text>
</comment>
<dbReference type="OrthoDB" id="3358602at2"/>
<dbReference type="AlphaFoldDB" id="A0A229SHV5"/>
<dbReference type="EMBL" id="NMQT01000011">
    <property type="protein sequence ID" value="OXM58452.1"/>
    <property type="molecule type" value="Genomic_DNA"/>
</dbReference>
<accession>A0A229SHV5</accession>
<protein>
    <recommendedName>
        <fullName evidence="3">Thioesterase domain-containing protein</fullName>
    </recommendedName>
</protein>
<evidence type="ECO:0000313" key="1">
    <source>
        <dbReference type="EMBL" id="OXM58452.1"/>
    </source>
</evidence>
<evidence type="ECO:0000313" key="2">
    <source>
        <dbReference type="Proteomes" id="UP000215223"/>
    </source>
</evidence>
<gene>
    <name evidence="1" type="ORF">CFP71_02600</name>
</gene>
<evidence type="ECO:0008006" key="3">
    <source>
        <dbReference type="Google" id="ProtNLM"/>
    </source>
</evidence>
<proteinExistence type="predicted"/>
<dbReference type="RefSeq" id="WP_093932213.1">
    <property type="nucleotide sequence ID" value="NZ_NMQT01000011.1"/>
</dbReference>
<keyword evidence="2" id="KW-1185">Reference proteome</keyword>
<organism evidence="1 2">
    <name type="scientific">Amycolatopsis thailandensis</name>
    <dbReference type="NCBI Taxonomy" id="589330"/>
    <lineage>
        <taxon>Bacteria</taxon>
        <taxon>Bacillati</taxon>
        <taxon>Actinomycetota</taxon>
        <taxon>Actinomycetes</taxon>
        <taxon>Pseudonocardiales</taxon>
        <taxon>Pseudonocardiaceae</taxon>
        <taxon>Amycolatopsis</taxon>
    </lineage>
</organism>